<evidence type="ECO:0000313" key="1">
    <source>
        <dbReference type="EnsemblPlants" id="LPERR05G17350.1"/>
    </source>
</evidence>
<proteinExistence type="predicted"/>
<protein>
    <submittedName>
        <fullName evidence="1">Uncharacterized protein</fullName>
    </submittedName>
</protein>
<evidence type="ECO:0000313" key="2">
    <source>
        <dbReference type="Proteomes" id="UP000032180"/>
    </source>
</evidence>
<dbReference type="Proteomes" id="UP000032180">
    <property type="component" value="Chromosome 5"/>
</dbReference>
<name>A0A0D9WI60_9ORYZ</name>
<keyword evidence="2" id="KW-1185">Reference proteome</keyword>
<sequence>MEGVHAASCWRRGEVEEEMVQKVGNGVGLKKQGLAPVACVAGGQLQTPWARPYIEIDSVLSRIVK</sequence>
<reference evidence="2" key="2">
    <citation type="submission" date="2013-12" db="EMBL/GenBank/DDBJ databases">
        <authorList>
            <person name="Yu Y."/>
            <person name="Lee S."/>
            <person name="de Baynast K."/>
            <person name="Wissotski M."/>
            <person name="Liu L."/>
            <person name="Talag J."/>
            <person name="Goicoechea J."/>
            <person name="Angelova A."/>
            <person name="Jetty R."/>
            <person name="Kudrna D."/>
            <person name="Golser W."/>
            <person name="Rivera L."/>
            <person name="Zhang J."/>
            <person name="Wing R."/>
        </authorList>
    </citation>
    <scope>NUCLEOTIDE SEQUENCE</scope>
</reference>
<reference evidence="1" key="3">
    <citation type="submission" date="2015-04" db="UniProtKB">
        <authorList>
            <consortium name="EnsemblPlants"/>
        </authorList>
    </citation>
    <scope>IDENTIFICATION</scope>
</reference>
<dbReference type="EnsemblPlants" id="LPERR05G17350.1">
    <property type="protein sequence ID" value="LPERR05G17350.1"/>
    <property type="gene ID" value="LPERR05G17350"/>
</dbReference>
<reference evidence="1 2" key="1">
    <citation type="submission" date="2012-08" db="EMBL/GenBank/DDBJ databases">
        <title>Oryza genome evolution.</title>
        <authorList>
            <person name="Wing R.A."/>
        </authorList>
    </citation>
    <scope>NUCLEOTIDE SEQUENCE</scope>
</reference>
<dbReference type="Gramene" id="LPERR05G17350.1">
    <property type="protein sequence ID" value="LPERR05G17350.1"/>
    <property type="gene ID" value="LPERR05G17350"/>
</dbReference>
<dbReference type="AlphaFoldDB" id="A0A0D9WI60"/>
<dbReference type="HOGENOM" id="CLU_2852921_0_0_1"/>
<organism evidence="1 2">
    <name type="scientific">Leersia perrieri</name>
    <dbReference type="NCBI Taxonomy" id="77586"/>
    <lineage>
        <taxon>Eukaryota</taxon>
        <taxon>Viridiplantae</taxon>
        <taxon>Streptophyta</taxon>
        <taxon>Embryophyta</taxon>
        <taxon>Tracheophyta</taxon>
        <taxon>Spermatophyta</taxon>
        <taxon>Magnoliopsida</taxon>
        <taxon>Liliopsida</taxon>
        <taxon>Poales</taxon>
        <taxon>Poaceae</taxon>
        <taxon>BOP clade</taxon>
        <taxon>Oryzoideae</taxon>
        <taxon>Oryzeae</taxon>
        <taxon>Oryzinae</taxon>
        <taxon>Leersia</taxon>
    </lineage>
</organism>
<accession>A0A0D9WI60</accession>